<feature type="domain" description="Thiolase N-terminal" evidence="9">
    <location>
        <begin position="17"/>
        <end position="276"/>
    </location>
</feature>
<keyword evidence="5 8" id="KW-0012">Acyltransferase</keyword>
<dbReference type="InterPro" id="IPR002155">
    <property type="entry name" value="Thiolase"/>
</dbReference>
<dbReference type="GO" id="GO:0003988">
    <property type="term" value="F:acetyl-CoA C-acyltransferase activity"/>
    <property type="evidence" value="ECO:0007669"/>
    <property type="project" value="UniProtKB-EC"/>
</dbReference>
<comment type="catalytic activity">
    <reaction evidence="6">
        <text>an acyl-CoA + acetyl-CoA = a 3-oxoacyl-CoA + CoA</text>
        <dbReference type="Rhea" id="RHEA:21564"/>
        <dbReference type="ChEBI" id="CHEBI:57287"/>
        <dbReference type="ChEBI" id="CHEBI:57288"/>
        <dbReference type="ChEBI" id="CHEBI:58342"/>
        <dbReference type="ChEBI" id="CHEBI:90726"/>
        <dbReference type="EC" id="2.3.1.16"/>
    </reaction>
</comment>
<comment type="similarity">
    <text evidence="3 8">Belongs to the thiolase-like superfamily. Thiolase family.</text>
</comment>
<dbReference type="OMA" id="DIIMGCV"/>
<evidence type="ECO:0000256" key="5">
    <source>
        <dbReference type="ARBA" id="ARBA00023315"/>
    </source>
</evidence>
<feature type="active site" description="Acyl-thioester intermediate" evidence="7">
    <location>
        <position position="102"/>
    </location>
</feature>
<dbReference type="AlphaFoldDB" id="A0A0U1M3Z4"/>
<dbReference type="Pfam" id="PF00108">
    <property type="entry name" value="Thiolase_N"/>
    <property type="match status" value="1"/>
</dbReference>
<evidence type="ECO:0000256" key="6">
    <source>
        <dbReference type="ARBA" id="ARBA00047605"/>
    </source>
</evidence>
<organism evidence="11 12">
    <name type="scientific">Talaromyces islandicus</name>
    <name type="common">Penicillium islandicum</name>
    <dbReference type="NCBI Taxonomy" id="28573"/>
    <lineage>
        <taxon>Eukaryota</taxon>
        <taxon>Fungi</taxon>
        <taxon>Dikarya</taxon>
        <taxon>Ascomycota</taxon>
        <taxon>Pezizomycotina</taxon>
        <taxon>Eurotiomycetes</taxon>
        <taxon>Eurotiomycetidae</taxon>
        <taxon>Eurotiales</taxon>
        <taxon>Trichocomaceae</taxon>
        <taxon>Talaromyces</taxon>
        <taxon>Talaromyces sect. Islandici</taxon>
    </lineage>
</organism>
<protein>
    <recommendedName>
        <fullName evidence="13">Acetyl-CoA acyltransferase</fullName>
    </recommendedName>
</protein>
<dbReference type="InterPro" id="IPR016039">
    <property type="entry name" value="Thiolase-like"/>
</dbReference>
<dbReference type="Pfam" id="PF02803">
    <property type="entry name" value="Thiolase_C"/>
    <property type="match status" value="1"/>
</dbReference>
<evidence type="ECO:0000259" key="9">
    <source>
        <dbReference type="Pfam" id="PF00108"/>
    </source>
</evidence>
<dbReference type="EMBL" id="CVMT01000007">
    <property type="protein sequence ID" value="CRG90287.1"/>
    <property type="molecule type" value="Genomic_DNA"/>
</dbReference>
<dbReference type="GO" id="GO:0006635">
    <property type="term" value="P:fatty acid beta-oxidation"/>
    <property type="evidence" value="ECO:0007669"/>
    <property type="project" value="TreeGrafter"/>
</dbReference>
<feature type="active site" description="Proton acceptor" evidence="7">
    <location>
        <position position="393"/>
    </location>
</feature>
<keyword evidence="4 8" id="KW-0808">Transferase</keyword>
<name>A0A0U1M3Z4_TALIS</name>
<evidence type="ECO:0008006" key="13">
    <source>
        <dbReference type="Google" id="ProtNLM"/>
    </source>
</evidence>
<comment type="pathway">
    <text evidence="2">Lipid metabolism; fatty acid metabolism.</text>
</comment>
<dbReference type="OrthoDB" id="5404651at2759"/>
<keyword evidence="12" id="KW-1185">Reference proteome</keyword>
<comment type="cofactor">
    <cofactor evidence="1">
        <name>K(+)</name>
        <dbReference type="ChEBI" id="CHEBI:29103"/>
    </cofactor>
</comment>
<feature type="active site" description="Proton acceptor" evidence="7">
    <location>
        <position position="363"/>
    </location>
</feature>
<accession>A0A0U1M3Z4</accession>
<reference evidence="11 12" key="1">
    <citation type="submission" date="2015-04" db="EMBL/GenBank/DDBJ databases">
        <authorList>
            <person name="Syromyatnikov M.Y."/>
            <person name="Popov V.N."/>
        </authorList>
    </citation>
    <scope>NUCLEOTIDE SEQUENCE [LARGE SCALE GENOMIC DNA]</scope>
    <source>
        <strain evidence="11">WF-38-12</strain>
    </source>
</reference>
<dbReference type="PANTHER" id="PTHR43853:SF9">
    <property type="entry name" value="ACETYL-COA C-ACETYLTRANSFERASE"/>
    <property type="match status" value="1"/>
</dbReference>
<evidence type="ECO:0000256" key="7">
    <source>
        <dbReference type="PIRSR" id="PIRSR000429-1"/>
    </source>
</evidence>
<dbReference type="GO" id="GO:0010124">
    <property type="term" value="P:phenylacetate catabolic process"/>
    <property type="evidence" value="ECO:0007669"/>
    <property type="project" value="TreeGrafter"/>
</dbReference>
<evidence type="ECO:0000256" key="2">
    <source>
        <dbReference type="ARBA" id="ARBA00004872"/>
    </source>
</evidence>
<dbReference type="PROSITE" id="PS00737">
    <property type="entry name" value="THIOLASE_2"/>
    <property type="match status" value="1"/>
</dbReference>
<gene>
    <name evidence="11" type="ORF">PISL3812_07330</name>
</gene>
<evidence type="ECO:0000256" key="1">
    <source>
        <dbReference type="ARBA" id="ARBA00001958"/>
    </source>
</evidence>
<evidence type="ECO:0000256" key="4">
    <source>
        <dbReference type="ARBA" id="ARBA00022679"/>
    </source>
</evidence>
<dbReference type="NCBIfam" id="TIGR01930">
    <property type="entry name" value="AcCoA-C-Actrans"/>
    <property type="match status" value="1"/>
</dbReference>
<evidence type="ECO:0000313" key="11">
    <source>
        <dbReference type="EMBL" id="CRG90287.1"/>
    </source>
</evidence>
<feature type="domain" description="Thiolase C-terminal" evidence="10">
    <location>
        <begin position="285"/>
        <end position="404"/>
    </location>
</feature>
<dbReference type="STRING" id="28573.A0A0U1M3Z4"/>
<dbReference type="InterPro" id="IPR020613">
    <property type="entry name" value="Thiolase_CS"/>
</dbReference>
<evidence type="ECO:0000256" key="3">
    <source>
        <dbReference type="ARBA" id="ARBA00010982"/>
    </source>
</evidence>
<dbReference type="PANTHER" id="PTHR43853">
    <property type="entry name" value="3-KETOACYL-COA THIOLASE, PEROXISOMAL"/>
    <property type="match status" value="1"/>
</dbReference>
<dbReference type="Proteomes" id="UP000054383">
    <property type="component" value="Unassembled WGS sequence"/>
</dbReference>
<dbReference type="Gene3D" id="3.40.47.10">
    <property type="match status" value="2"/>
</dbReference>
<dbReference type="GO" id="GO:0005777">
    <property type="term" value="C:peroxisome"/>
    <property type="evidence" value="ECO:0007669"/>
    <property type="project" value="TreeGrafter"/>
</dbReference>
<evidence type="ECO:0000313" key="12">
    <source>
        <dbReference type="Proteomes" id="UP000054383"/>
    </source>
</evidence>
<dbReference type="InterPro" id="IPR020616">
    <property type="entry name" value="Thiolase_N"/>
</dbReference>
<dbReference type="PIRSF" id="PIRSF000429">
    <property type="entry name" value="Ac-CoA_Ac_transf"/>
    <property type="match status" value="1"/>
</dbReference>
<evidence type="ECO:0000259" key="10">
    <source>
        <dbReference type="Pfam" id="PF02803"/>
    </source>
</evidence>
<proteinExistence type="inferred from homology"/>
<sequence length="407" mass="44019">MLTTVGRVVLRRTPHDVVVLSAVRSPITRAFKGGFKDLWPEEILMPVMQAAIQRATIQPSDVDDVLIGNVLAELGFAKTGRMALNAAGFPNSTTFHTTNRQCSSSLQAVTHIAHAIMVGQIDVGLAGGVESMTRCYNSSNRGIPADVSPTLRNSSVKDARDCLLPMGLTSENVAQRYGVSRREQDEYAVESQRRASEAQRAGRFDREIVPITSRYVDEETKQETTKLVKVDEGIRHGVTYEKMAKLKPAFKENGGSTAGNSSQISDGASSIILARRTWAETRGLKPIGRFAGTQVTGNAPDEMGISPVFAIPQLYHYTGIEQKDVDLFEINEAFASQTLYVLRKLGLDPARVNPNGGAIALGHPVGATGGRQTATLFAELERQDKELGIVSMCASTGLGVASLFIRE</sequence>
<dbReference type="CDD" id="cd00751">
    <property type="entry name" value="thiolase"/>
    <property type="match status" value="1"/>
</dbReference>
<dbReference type="SUPFAM" id="SSF53901">
    <property type="entry name" value="Thiolase-like"/>
    <property type="match status" value="2"/>
</dbReference>
<evidence type="ECO:0000256" key="8">
    <source>
        <dbReference type="RuleBase" id="RU003557"/>
    </source>
</evidence>
<dbReference type="InterPro" id="IPR050215">
    <property type="entry name" value="Thiolase-like_sf_Thiolase"/>
</dbReference>
<dbReference type="InterPro" id="IPR020617">
    <property type="entry name" value="Thiolase_C"/>
</dbReference>